<organism evidence="9 10">
    <name type="scientific">Peredibacter starrii</name>
    <dbReference type="NCBI Taxonomy" id="28202"/>
    <lineage>
        <taxon>Bacteria</taxon>
        <taxon>Pseudomonadati</taxon>
        <taxon>Bdellovibrionota</taxon>
        <taxon>Bacteriovoracia</taxon>
        <taxon>Bacteriovoracales</taxon>
        <taxon>Bacteriovoracaceae</taxon>
        <taxon>Peredibacter</taxon>
    </lineage>
</organism>
<dbReference type="RefSeq" id="WP_321398439.1">
    <property type="nucleotide sequence ID" value="NZ_CP139487.1"/>
</dbReference>
<dbReference type="Pfam" id="PF01032">
    <property type="entry name" value="FecCD"/>
    <property type="match status" value="1"/>
</dbReference>
<evidence type="ECO:0000256" key="3">
    <source>
        <dbReference type="ARBA" id="ARBA00022448"/>
    </source>
</evidence>
<keyword evidence="10" id="KW-1185">Reference proteome</keyword>
<dbReference type="GO" id="GO:0022857">
    <property type="term" value="F:transmembrane transporter activity"/>
    <property type="evidence" value="ECO:0007669"/>
    <property type="project" value="InterPro"/>
</dbReference>
<feature type="transmembrane region" description="Helical" evidence="8">
    <location>
        <begin position="96"/>
        <end position="121"/>
    </location>
</feature>
<dbReference type="PANTHER" id="PTHR30472:SF25">
    <property type="entry name" value="ABC TRANSPORTER PERMEASE PROTEIN MJ0876-RELATED"/>
    <property type="match status" value="1"/>
</dbReference>
<feature type="transmembrane region" description="Helical" evidence="8">
    <location>
        <begin position="65"/>
        <end position="84"/>
    </location>
</feature>
<dbReference type="KEGG" id="psti:SOO65_06185"/>
<dbReference type="Gene3D" id="1.10.3470.10">
    <property type="entry name" value="ABC transporter involved in vitamin B12 uptake, BtuC"/>
    <property type="match status" value="1"/>
</dbReference>
<evidence type="ECO:0000256" key="7">
    <source>
        <dbReference type="ARBA" id="ARBA00023136"/>
    </source>
</evidence>
<keyword evidence="6 8" id="KW-1133">Transmembrane helix</keyword>
<dbReference type="AlphaFoldDB" id="A0AAX4HTM1"/>
<keyword evidence="4" id="KW-1003">Cell membrane</keyword>
<comment type="similarity">
    <text evidence="2">Belongs to the binding-protein-dependent transport system permease family. FecCD subfamily.</text>
</comment>
<dbReference type="InterPro" id="IPR037294">
    <property type="entry name" value="ABC_BtuC-like"/>
</dbReference>
<dbReference type="GO" id="GO:0005886">
    <property type="term" value="C:plasma membrane"/>
    <property type="evidence" value="ECO:0007669"/>
    <property type="project" value="UniProtKB-SubCell"/>
</dbReference>
<dbReference type="SUPFAM" id="SSF81345">
    <property type="entry name" value="ABC transporter involved in vitamin B12 uptake, BtuC"/>
    <property type="match status" value="1"/>
</dbReference>
<feature type="transmembrane region" description="Helical" evidence="8">
    <location>
        <begin position="258"/>
        <end position="280"/>
    </location>
</feature>
<evidence type="ECO:0000256" key="5">
    <source>
        <dbReference type="ARBA" id="ARBA00022692"/>
    </source>
</evidence>
<gene>
    <name evidence="9" type="ORF">SOO65_06185</name>
</gene>
<comment type="subcellular location">
    <subcellularLocation>
        <location evidence="1">Cell membrane</location>
        <topology evidence="1">Multi-pass membrane protein</topology>
    </subcellularLocation>
</comment>
<evidence type="ECO:0000256" key="4">
    <source>
        <dbReference type="ARBA" id="ARBA00022475"/>
    </source>
</evidence>
<name>A0AAX4HTM1_9BACT</name>
<accession>A0AAX4HTM1</accession>
<keyword evidence="7 8" id="KW-0472">Membrane</keyword>
<feature type="transmembrane region" description="Helical" evidence="8">
    <location>
        <begin position="39"/>
        <end position="58"/>
    </location>
</feature>
<dbReference type="Proteomes" id="UP001324634">
    <property type="component" value="Chromosome"/>
</dbReference>
<protein>
    <submittedName>
        <fullName evidence="9">Iron chelate uptake ABC transporter family permease subunit</fullName>
    </submittedName>
</protein>
<keyword evidence="5 8" id="KW-0812">Transmembrane</keyword>
<dbReference type="EMBL" id="CP139487">
    <property type="protein sequence ID" value="WPU66331.1"/>
    <property type="molecule type" value="Genomic_DNA"/>
</dbReference>
<sequence length="291" mass="32578">MDYLIPRFLCAFLSGAILSQTGSLIQMGTRNILASPSTLGFDGLSILWILILHSILLLTGYEHPVTVLFLFGVPVFALVGLFFSKFIGQSKNIERLILLGLTFNLLVGAVFSLWQFLFLAFNLPFPVELWFGHFRFANIEALGILIVLELLILLGWWRLSKEFLLFSLGKNLASNWKLEEKLVYKFLFLTVAIGTFTVISLFGAFSFMGLVFPILARKLWFKKFDLAGEFLIGGFANGLLLMAIDSACYYFPIFGAEIPVGLIATAVGALSLIFLLWSSYRPMEIVAKTKK</sequence>
<evidence type="ECO:0000313" key="9">
    <source>
        <dbReference type="EMBL" id="WPU66331.1"/>
    </source>
</evidence>
<proteinExistence type="inferred from homology"/>
<evidence type="ECO:0000256" key="8">
    <source>
        <dbReference type="SAM" id="Phobius"/>
    </source>
</evidence>
<dbReference type="PANTHER" id="PTHR30472">
    <property type="entry name" value="FERRIC ENTEROBACTIN TRANSPORT SYSTEM PERMEASE PROTEIN"/>
    <property type="match status" value="1"/>
</dbReference>
<keyword evidence="3" id="KW-0813">Transport</keyword>
<feature type="transmembrane region" description="Helical" evidence="8">
    <location>
        <begin position="227"/>
        <end position="252"/>
    </location>
</feature>
<feature type="transmembrane region" description="Helical" evidence="8">
    <location>
        <begin position="141"/>
        <end position="159"/>
    </location>
</feature>
<evidence type="ECO:0000256" key="6">
    <source>
        <dbReference type="ARBA" id="ARBA00022989"/>
    </source>
</evidence>
<dbReference type="InterPro" id="IPR000522">
    <property type="entry name" value="ABC_transptr_permease_BtuC"/>
</dbReference>
<evidence type="ECO:0000313" key="10">
    <source>
        <dbReference type="Proteomes" id="UP001324634"/>
    </source>
</evidence>
<evidence type="ECO:0000256" key="1">
    <source>
        <dbReference type="ARBA" id="ARBA00004651"/>
    </source>
</evidence>
<reference evidence="9 10" key="1">
    <citation type="submission" date="2023-11" db="EMBL/GenBank/DDBJ databases">
        <title>Peredibacter starrii A3.12.</title>
        <authorList>
            <person name="Mitchell R.J."/>
        </authorList>
    </citation>
    <scope>NUCLEOTIDE SEQUENCE [LARGE SCALE GENOMIC DNA]</scope>
    <source>
        <strain evidence="9 10">A3.12</strain>
    </source>
</reference>
<feature type="transmembrane region" description="Helical" evidence="8">
    <location>
        <begin position="186"/>
        <end position="215"/>
    </location>
</feature>
<evidence type="ECO:0000256" key="2">
    <source>
        <dbReference type="ARBA" id="ARBA00007935"/>
    </source>
</evidence>